<dbReference type="InterPro" id="IPR050559">
    <property type="entry name" value="P-Pant_transferase_sf"/>
</dbReference>
<dbReference type="Pfam" id="PF22624">
    <property type="entry name" value="AASDHPPT_N"/>
    <property type="match status" value="1"/>
</dbReference>
<dbReference type="InterPro" id="IPR037143">
    <property type="entry name" value="4-PPantetheinyl_Trfase_dom_sf"/>
</dbReference>
<dbReference type="EMBL" id="WQKZ01000001">
    <property type="protein sequence ID" value="MVN75043.1"/>
    <property type="molecule type" value="Genomic_DNA"/>
</dbReference>
<gene>
    <name evidence="5" type="ORF">GO988_01750</name>
</gene>
<dbReference type="InterPro" id="IPR008278">
    <property type="entry name" value="4-PPantetheinyl_Trfase_dom"/>
</dbReference>
<sequence length="248" mass="27257">MLISCNTLSARFTQKTSRFSAQAELAVFRIRIANNKAFIPRLRTLLRADELARAQRYHQLADQQRFVVARAALRSILGQYLACAPAAIQFVVGPNKKPAIQNEPGLHYNVSHSKDWILIAVSAAPVGVDVEAIDPLFPFQDILPHSFSLPERQAIMSSPDGAHLFYQLWTRKEAFVKATARGIDDEFSTIPALDGPHRLAAASGQLVPSWLVSSFTVADGYVGAVAYQPSAHAVVPSFYNLTISEIDN</sequence>
<feature type="domain" description="4'-phosphopantetheinyl transferase N-terminal" evidence="4">
    <location>
        <begin position="44"/>
        <end position="121"/>
    </location>
</feature>
<reference evidence="5 6" key="1">
    <citation type="submission" date="2019-12" db="EMBL/GenBank/DDBJ databases">
        <title>Hymenobacter sp. HMF4947 Genome sequencing and assembly.</title>
        <authorList>
            <person name="Kang H."/>
            <person name="Cha I."/>
            <person name="Kim H."/>
            <person name="Joh K."/>
        </authorList>
    </citation>
    <scope>NUCLEOTIDE SEQUENCE [LARGE SCALE GENOMIC DNA]</scope>
    <source>
        <strain evidence="5 6">HMF4947</strain>
    </source>
</reference>
<dbReference type="Proteomes" id="UP000441336">
    <property type="component" value="Unassembled WGS sequence"/>
</dbReference>
<evidence type="ECO:0000259" key="4">
    <source>
        <dbReference type="Pfam" id="PF22624"/>
    </source>
</evidence>
<dbReference type="GO" id="GO:0000287">
    <property type="term" value="F:magnesium ion binding"/>
    <property type="evidence" value="ECO:0007669"/>
    <property type="project" value="InterPro"/>
</dbReference>
<evidence type="ECO:0000313" key="5">
    <source>
        <dbReference type="EMBL" id="MVN75043.1"/>
    </source>
</evidence>
<proteinExistence type="inferred from homology"/>
<dbReference type="PANTHER" id="PTHR12215:SF10">
    <property type="entry name" value="L-AMINOADIPATE-SEMIALDEHYDE DEHYDROGENASE-PHOSPHOPANTETHEINYL TRANSFERASE"/>
    <property type="match status" value="1"/>
</dbReference>
<keyword evidence="2 5" id="KW-0808">Transferase</keyword>
<dbReference type="GO" id="GO:0019878">
    <property type="term" value="P:lysine biosynthetic process via aminoadipic acid"/>
    <property type="evidence" value="ECO:0007669"/>
    <property type="project" value="TreeGrafter"/>
</dbReference>
<dbReference type="PANTHER" id="PTHR12215">
    <property type="entry name" value="PHOSPHOPANTETHEINE TRANSFERASE"/>
    <property type="match status" value="1"/>
</dbReference>
<dbReference type="Pfam" id="PF01648">
    <property type="entry name" value="ACPS"/>
    <property type="match status" value="1"/>
</dbReference>
<dbReference type="GO" id="GO:0005829">
    <property type="term" value="C:cytosol"/>
    <property type="evidence" value="ECO:0007669"/>
    <property type="project" value="TreeGrafter"/>
</dbReference>
<dbReference type="AlphaFoldDB" id="A0A7K1T9G7"/>
<evidence type="ECO:0000259" key="3">
    <source>
        <dbReference type="Pfam" id="PF01648"/>
    </source>
</evidence>
<evidence type="ECO:0000256" key="2">
    <source>
        <dbReference type="ARBA" id="ARBA00022679"/>
    </source>
</evidence>
<dbReference type="SUPFAM" id="SSF56214">
    <property type="entry name" value="4'-phosphopantetheinyl transferase"/>
    <property type="match status" value="2"/>
</dbReference>
<organism evidence="5 6">
    <name type="scientific">Hymenobacter ginkgonis</name>
    <dbReference type="NCBI Taxonomy" id="2682976"/>
    <lineage>
        <taxon>Bacteria</taxon>
        <taxon>Pseudomonadati</taxon>
        <taxon>Bacteroidota</taxon>
        <taxon>Cytophagia</taxon>
        <taxon>Cytophagales</taxon>
        <taxon>Hymenobacteraceae</taxon>
        <taxon>Hymenobacter</taxon>
    </lineage>
</organism>
<comment type="similarity">
    <text evidence="1">Belongs to the P-Pant transferase superfamily. Gsp/Sfp/HetI/AcpT family.</text>
</comment>
<accession>A0A7K1T9G7</accession>
<dbReference type="InterPro" id="IPR055066">
    <property type="entry name" value="AASDHPPT_N"/>
</dbReference>
<evidence type="ECO:0000313" key="6">
    <source>
        <dbReference type="Proteomes" id="UP000441336"/>
    </source>
</evidence>
<feature type="domain" description="4'-phosphopantetheinyl transferase" evidence="3">
    <location>
        <begin position="125"/>
        <end position="224"/>
    </location>
</feature>
<protein>
    <submittedName>
        <fullName evidence="5">4'-phosphopantetheinyl transferase superfamily protein</fullName>
    </submittedName>
</protein>
<dbReference type="GO" id="GO:0008897">
    <property type="term" value="F:holo-[acyl-carrier-protein] synthase activity"/>
    <property type="evidence" value="ECO:0007669"/>
    <property type="project" value="InterPro"/>
</dbReference>
<keyword evidence="6" id="KW-1185">Reference proteome</keyword>
<comment type="caution">
    <text evidence="5">The sequence shown here is derived from an EMBL/GenBank/DDBJ whole genome shotgun (WGS) entry which is preliminary data.</text>
</comment>
<dbReference type="Gene3D" id="3.90.470.20">
    <property type="entry name" value="4'-phosphopantetheinyl transferase domain"/>
    <property type="match status" value="2"/>
</dbReference>
<name>A0A7K1T9G7_9BACT</name>
<evidence type="ECO:0000256" key="1">
    <source>
        <dbReference type="ARBA" id="ARBA00010990"/>
    </source>
</evidence>